<dbReference type="SUPFAM" id="SSF56112">
    <property type="entry name" value="Protein kinase-like (PK-like)"/>
    <property type="match status" value="1"/>
</dbReference>
<evidence type="ECO:0000259" key="1">
    <source>
        <dbReference type="PROSITE" id="PS50011"/>
    </source>
</evidence>
<dbReference type="InterPro" id="IPR020635">
    <property type="entry name" value="Tyr_kinase_cat_dom"/>
</dbReference>
<dbReference type="InterPro" id="IPR001245">
    <property type="entry name" value="Ser-Thr/Tyr_kinase_cat_dom"/>
</dbReference>
<proteinExistence type="predicted"/>
<dbReference type="EMBL" id="KL198024">
    <property type="protein sequence ID" value="KDQ17286.1"/>
    <property type="molecule type" value="Genomic_DNA"/>
</dbReference>
<dbReference type="AlphaFoldDB" id="A0A067N0I2"/>
<dbReference type="PANTHER" id="PTHR44329:SF214">
    <property type="entry name" value="PROTEIN KINASE DOMAIN-CONTAINING PROTEIN"/>
    <property type="match status" value="1"/>
</dbReference>
<protein>
    <recommendedName>
        <fullName evidence="1">Protein kinase domain-containing protein</fullName>
    </recommendedName>
</protein>
<dbReference type="InterPro" id="IPR000719">
    <property type="entry name" value="Prot_kinase_dom"/>
</dbReference>
<feature type="non-terminal residue" evidence="2">
    <location>
        <position position="1"/>
    </location>
</feature>
<name>A0A067N0I2_BOTB1</name>
<dbReference type="InParanoid" id="A0A067N0I2"/>
<feature type="domain" description="Protein kinase" evidence="1">
    <location>
        <begin position="1"/>
        <end position="191"/>
    </location>
</feature>
<dbReference type="GO" id="GO:0005524">
    <property type="term" value="F:ATP binding"/>
    <property type="evidence" value="ECO:0007669"/>
    <property type="project" value="InterPro"/>
</dbReference>
<dbReference type="OrthoDB" id="2013020at2759"/>
<dbReference type="InterPro" id="IPR051681">
    <property type="entry name" value="Ser/Thr_Kinases-Pseudokinases"/>
</dbReference>
<dbReference type="PANTHER" id="PTHR44329">
    <property type="entry name" value="SERINE/THREONINE-PROTEIN KINASE TNNI3K-RELATED"/>
    <property type="match status" value="1"/>
</dbReference>
<accession>A0A067N0I2</accession>
<keyword evidence="3" id="KW-1185">Reference proteome</keyword>
<dbReference type="HOGENOM" id="CLU_000288_7_18_1"/>
<dbReference type="GO" id="GO:0004713">
    <property type="term" value="F:protein tyrosine kinase activity"/>
    <property type="evidence" value="ECO:0007669"/>
    <property type="project" value="InterPro"/>
</dbReference>
<dbReference type="InterPro" id="IPR011009">
    <property type="entry name" value="Kinase-like_dom_sf"/>
</dbReference>
<dbReference type="CDD" id="cd00180">
    <property type="entry name" value="PKc"/>
    <property type="match status" value="1"/>
</dbReference>
<dbReference type="Gene3D" id="1.10.510.10">
    <property type="entry name" value="Transferase(Phosphotransferase) domain 1"/>
    <property type="match status" value="1"/>
</dbReference>
<dbReference type="Pfam" id="PF07714">
    <property type="entry name" value="PK_Tyr_Ser-Thr"/>
    <property type="match status" value="1"/>
</dbReference>
<evidence type="ECO:0000313" key="3">
    <source>
        <dbReference type="Proteomes" id="UP000027195"/>
    </source>
</evidence>
<dbReference type="SMART" id="SM00219">
    <property type="entry name" value="TyrKc"/>
    <property type="match status" value="1"/>
</dbReference>
<evidence type="ECO:0000313" key="2">
    <source>
        <dbReference type="EMBL" id="KDQ17286.1"/>
    </source>
</evidence>
<dbReference type="Proteomes" id="UP000027195">
    <property type="component" value="Unassembled WGS sequence"/>
</dbReference>
<dbReference type="GO" id="GO:0004674">
    <property type="term" value="F:protein serine/threonine kinase activity"/>
    <property type="evidence" value="ECO:0007669"/>
    <property type="project" value="TreeGrafter"/>
</dbReference>
<organism evidence="2 3">
    <name type="scientific">Botryobasidium botryosum (strain FD-172 SS1)</name>
    <dbReference type="NCBI Taxonomy" id="930990"/>
    <lineage>
        <taxon>Eukaryota</taxon>
        <taxon>Fungi</taxon>
        <taxon>Dikarya</taxon>
        <taxon>Basidiomycota</taxon>
        <taxon>Agaricomycotina</taxon>
        <taxon>Agaricomycetes</taxon>
        <taxon>Cantharellales</taxon>
        <taxon>Botryobasidiaceae</taxon>
        <taxon>Botryobasidium</taxon>
    </lineage>
</organism>
<dbReference type="PROSITE" id="PS50011">
    <property type="entry name" value="PROTEIN_KINASE_DOM"/>
    <property type="match status" value="1"/>
</dbReference>
<gene>
    <name evidence="2" type="ORF">BOTBODRAFT_105725</name>
</gene>
<reference evidence="3" key="1">
    <citation type="journal article" date="2014" name="Proc. Natl. Acad. Sci. U.S.A.">
        <title>Extensive sampling of basidiomycete genomes demonstrates inadequacy of the white-rot/brown-rot paradigm for wood decay fungi.</title>
        <authorList>
            <person name="Riley R."/>
            <person name="Salamov A.A."/>
            <person name="Brown D.W."/>
            <person name="Nagy L.G."/>
            <person name="Floudas D."/>
            <person name="Held B.W."/>
            <person name="Levasseur A."/>
            <person name="Lombard V."/>
            <person name="Morin E."/>
            <person name="Otillar R."/>
            <person name="Lindquist E.A."/>
            <person name="Sun H."/>
            <person name="LaButti K.M."/>
            <person name="Schmutz J."/>
            <person name="Jabbour D."/>
            <person name="Luo H."/>
            <person name="Baker S.E."/>
            <person name="Pisabarro A.G."/>
            <person name="Walton J.D."/>
            <person name="Blanchette R.A."/>
            <person name="Henrissat B."/>
            <person name="Martin F."/>
            <person name="Cullen D."/>
            <person name="Hibbett D.S."/>
            <person name="Grigoriev I.V."/>
        </authorList>
    </citation>
    <scope>NUCLEOTIDE SEQUENCE [LARGE SCALE GENOMIC DNA]</scope>
    <source>
        <strain evidence="3">FD-172 SS1</strain>
    </source>
</reference>
<sequence length="191" mass="22378">EIEVWKGLRHRHVLPFLGWADSQSRIYMMSPWMKNGHAREYLIKNQGADCLIVRFHEKLLQTAVGLQYLHKRCNSPIPNILITDNREACIGDFGLSYWLAAESYSLQSDAWLKGGNPRWQAPELLDGDTFSKQNQRTTRSDIFAFGRVIVEVSILKYLVREYWSHRRFKRCSFLRENLHLRVSQVLASLLK</sequence>